<evidence type="ECO:0000313" key="6">
    <source>
        <dbReference type="Proteomes" id="UP000583929"/>
    </source>
</evidence>
<dbReference type="InterPro" id="IPR051623">
    <property type="entry name" value="FTCD"/>
</dbReference>
<proteinExistence type="predicted"/>
<dbReference type="EC" id="2.1.2.5" evidence="1"/>
<comment type="caution">
    <text evidence="5">The sequence shown here is derived from an EMBL/GenBank/DDBJ whole genome shotgun (WGS) entry which is preliminary data.</text>
</comment>
<keyword evidence="6" id="KW-1185">Reference proteome</keyword>
<name>A0A7J6H820_CANSA</name>
<dbReference type="SMART" id="SM01222">
    <property type="entry name" value="FTCD_N"/>
    <property type="match status" value="1"/>
</dbReference>
<dbReference type="AlphaFoldDB" id="A0A7J6H820"/>
<accession>A0A7J6H820</accession>
<dbReference type="GO" id="GO:0005542">
    <property type="term" value="F:folic acid binding"/>
    <property type="evidence" value="ECO:0007669"/>
    <property type="project" value="InterPro"/>
</dbReference>
<evidence type="ECO:0000256" key="2">
    <source>
        <dbReference type="ARBA" id="ARBA00022679"/>
    </source>
</evidence>
<dbReference type="InterPro" id="IPR037064">
    <property type="entry name" value="Formiminotransferase_N_sf"/>
</dbReference>
<dbReference type="Gene3D" id="3.30.990.10">
    <property type="entry name" value="Formiminotransferase, N-terminal subdomain"/>
    <property type="match status" value="1"/>
</dbReference>
<sequence length="552" mass="61634">MDDIFDSSLNLEEAHLKEGFDEGYKDGLGSGKEDGKQVGLKTGFEVGEELGFYKGCVDIWNSAIHVDPTQFSSRVQKGIKQMEELIEKYPIMEPENESVHEIMDSLRLKFRAVCASMGVKLEYNGYPKSSSVEKEKIMLKSMLGCCKVYISESRNRAALESIERAAKLFPKAPIINKFVDETYNRVGYTLVSKLDPQPSSDPCPLRTSVLAMVKAALESIDLELHSGSHPRLGIVDHICFHPLLSTSLDQAANIAKSLAADVGYGLQVPTFLYGAAHGEGRTLDTIRRELGYFKPNSSGNQWVGGLKQESLALKPDEGPPHVIPTKGVIVIGATRWVDNYNVPVFSTDLSAVRRIAKGVSGRGGGLPSVQAMALAHGETVIEVACNLLDPNNVRGDRVQLEVERLAKEEGISVGKGYFTDLSQEKIIQNYLKLDSALAEEFRFVIYHEHKNEMKAFQTQLYSVELHRRRLEIKSKSKFKKKQKDGCSKSHCKDVITKDCEDKEPTDLGYNYDNENSSSFQQESGAAYLVPKHHQKLHWGLDTKERWERKANM</sequence>
<dbReference type="SMART" id="SM01221">
    <property type="entry name" value="FTCD"/>
    <property type="match status" value="1"/>
</dbReference>
<organism evidence="5 6">
    <name type="scientific">Cannabis sativa</name>
    <name type="common">Hemp</name>
    <name type="synonym">Marijuana</name>
    <dbReference type="NCBI Taxonomy" id="3483"/>
    <lineage>
        <taxon>Eukaryota</taxon>
        <taxon>Viridiplantae</taxon>
        <taxon>Streptophyta</taxon>
        <taxon>Embryophyta</taxon>
        <taxon>Tracheophyta</taxon>
        <taxon>Spermatophyta</taxon>
        <taxon>Magnoliopsida</taxon>
        <taxon>eudicotyledons</taxon>
        <taxon>Gunneridae</taxon>
        <taxon>Pentapetalae</taxon>
        <taxon>rosids</taxon>
        <taxon>fabids</taxon>
        <taxon>Rosales</taxon>
        <taxon>Cannabaceae</taxon>
        <taxon>Cannabis</taxon>
    </lineage>
</organism>
<dbReference type="InterPro" id="IPR022384">
    <property type="entry name" value="FormiminoTrfase_cat_dom_sf"/>
</dbReference>
<dbReference type="Pfam" id="PF09811">
    <property type="entry name" value="Yae1_N"/>
    <property type="match status" value="1"/>
</dbReference>
<dbReference type="PANTHER" id="PTHR12234:SF1">
    <property type="entry name" value="FORMIMINOTRANSFERASE N-TERMINAL SUBDOMAIN-CONTAINING PROTEIN"/>
    <property type="match status" value="1"/>
</dbReference>
<dbReference type="Proteomes" id="UP000583929">
    <property type="component" value="Unassembled WGS sequence"/>
</dbReference>
<evidence type="ECO:0000259" key="3">
    <source>
        <dbReference type="SMART" id="SM01221"/>
    </source>
</evidence>
<evidence type="ECO:0000256" key="1">
    <source>
        <dbReference type="ARBA" id="ARBA00012252"/>
    </source>
</evidence>
<dbReference type="GO" id="GO:0030409">
    <property type="term" value="F:glutamate formimidoyltransferase activity"/>
    <property type="evidence" value="ECO:0007669"/>
    <property type="project" value="UniProtKB-EC"/>
</dbReference>
<dbReference type="EMBL" id="JAATIQ010000059">
    <property type="protein sequence ID" value="KAF4391433.1"/>
    <property type="molecule type" value="Genomic_DNA"/>
</dbReference>
<dbReference type="Gene3D" id="3.30.70.670">
    <property type="entry name" value="Formiminotransferase, C-terminal subdomain"/>
    <property type="match status" value="1"/>
</dbReference>
<gene>
    <name evidence="5" type="ORF">G4B88_005504</name>
</gene>
<evidence type="ECO:0000313" key="5">
    <source>
        <dbReference type="EMBL" id="KAF4391433.1"/>
    </source>
</evidence>
<keyword evidence="2" id="KW-0808">Transferase</keyword>
<feature type="domain" description="Formiminotransferase C-terminal subdomain" evidence="3">
    <location>
        <begin position="340"/>
        <end position="430"/>
    </location>
</feature>
<dbReference type="InterPro" id="IPR019191">
    <property type="entry name" value="Essential_protein_Yae1_N"/>
</dbReference>
<reference evidence="5 6" key="1">
    <citation type="journal article" date="2020" name="bioRxiv">
        <title>Sequence and annotation of 42 cannabis genomes reveals extensive copy number variation in cannabinoid synthesis and pathogen resistance genes.</title>
        <authorList>
            <person name="Mckernan K.J."/>
            <person name="Helbert Y."/>
            <person name="Kane L.T."/>
            <person name="Ebling H."/>
            <person name="Zhang L."/>
            <person name="Liu B."/>
            <person name="Eaton Z."/>
            <person name="Mclaughlin S."/>
            <person name="Kingan S."/>
            <person name="Baybayan P."/>
            <person name="Concepcion G."/>
            <person name="Jordan M."/>
            <person name="Riva A."/>
            <person name="Barbazuk W."/>
            <person name="Harkins T."/>
        </authorList>
    </citation>
    <scope>NUCLEOTIDE SEQUENCE [LARGE SCALE GENOMIC DNA]</scope>
    <source>
        <strain evidence="6">cv. Jamaican Lion 4</strain>
        <tissue evidence="5">Leaf</tissue>
    </source>
</reference>
<dbReference type="Pfam" id="PF07837">
    <property type="entry name" value="FTCD_N"/>
    <property type="match status" value="1"/>
</dbReference>
<feature type="domain" description="Formiminotransferase N-terminal subdomain" evidence="4">
    <location>
        <begin position="142"/>
        <end position="335"/>
    </location>
</feature>
<protein>
    <recommendedName>
        <fullName evidence="1">glutamate formimidoyltransferase</fullName>
        <ecNumber evidence="1">2.1.2.5</ecNumber>
    </recommendedName>
</protein>
<evidence type="ECO:0000259" key="4">
    <source>
        <dbReference type="SMART" id="SM01222"/>
    </source>
</evidence>
<dbReference type="InterPro" id="IPR012886">
    <property type="entry name" value="Formiminotransferase_N"/>
</dbReference>
<dbReference type="SUPFAM" id="SSF55116">
    <property type="entry name" value="Formiminotransferase domain of formiminotransferase-cyclodeaminase"/>
    <property type="match status" value="1"/>
</dbReference>
<dbReference type="PANTHER" id="PTHR12234">
    <property type="entry name" value="FORMIMINOTRANSFERASE-CYCLODEAMINASE"/>
    <property type="match status" value="1"/>
</dbReference>
<dbReference type="InterPro" id="IPR037070">
    <property type="entry name" value="Formiminotransferase_C_sf"/>
</dbReference>
<dbReference type="InterPro" id="IPR013802">
    <property type="entry name" value="Formiminotransferase_C"/>
</dbReference>